<dbReference type="Proteomes" id="UP000324222">
    <property type="component" value="Unassembled WGS sequence"/>
</dbReference>
<dbReference type="EMBL" id="VSRR010001844">
    <property type="protein sequence ID" value="MPC28028.1"/>
    <property type="molecule type" value="Genomic_DNA"/>
</dbReference>
<evidence type="ECO:0000313" key="2">
    <source>
        <dbReference type="Proteomes" id="UP000324222"/>
    </source>
</evidence>
<proteinExistence type="predicted"/>
<organism evidence="1 2">
    <name type="scientific">Portunus trituberculatus</name>
    <name type="common">Swimming crab</name>
    <name type="synonym">Neptunus trituberculatus</name>
    <dbReference type="NCBI Taxonomy" id="210409"/>
    <lineage>
        <taxon>Eukaryota</taxon>
        <taxon>Metazoa</taxon>
        <taxon>Ecdysozoa</taxon>
        <taxon>Arthropoda</taxon>
        <taxon>Crustacea</taxon>
        <taxon>Multicrustacea</taxon>
        <taxon>Malacostraca</taxon>
        <taxon>Eumalacostraca</taxon>
        <taxon>Eucarida</taxon>
        <taxon>Decapoda</taxon>
        <taxon>Pleocyemata</taxon>
        <taxon>Brachyura</taxon>
        <taxon>Eubrachyura</taxon>
        <taxon>Portunoidea</taxon>
        <taxon>Portunidae</taxon>
        <taxon>Portuninae</taxon>
        <taxon>Portunus</taxon>
    </lineage>
</organism>
<reference evidence="1 2" key="1">
    <citation type="submission" date="2019-05" db="EMBL/GenBank/DDBJ databases">
        <title>Another draft genome of Portunus trituberculatus and its Hox gene families provides insights of decapod evolution.</title>
        <authorList>
            <person name="Jeong J.-H."/>
            <person name="Song I."/>
            <person name="Kim S."/>
            <person name="Choi T."/>
            <person name="Kim D."/>
            <person name="Ryu S."/>
            <person name="Kim W."/>
        </authorList>
    </citation>
    <scope>NUCLEOTIDE SEQUENCE [LARGE SCALE GENOMIC DNA]</scope>
    <source>
        <tissue evidence="1">Muscle</tissue>
    </source>
</reference>
<comment type="caution">
    <text evidence="1">The sequence shown here is derived from an EMBL/GenBank/DDBJ whole genome shotgun (WGS) entry which is preliminary data.</text>
</comment>
<protein>
    <submittedName>
        <fullName evidence="1">Uncharacterized protein</fullName>
    </submittedName>
</protein>
<dbReference type="AlphaFoldDB" id="A0A5B7E2P2"/>
<name>A0A5B7E2P2_PORTR</name>
<sequence length="101" mass="11171">MCPHKQLQLMVRYGAGAEELITSSRHCSYTYAKAIHNSLILSSSNTRELSCTITSEDFRNPMVTSYCLGSPGCGAWAGATHPYTPGKKDHHHQHISSYKQS</sequence>
<gene>
    <name evidence="1" type="ORF">E2C01_021221</name>
</gene>
<accession>A0A5B7E2P2</accession>
<keyword evidence="2" id="KW-1185">Reference proteome</keyword>
<evidence type="ECO:0000313" key="1">
    <source>
        <dbReference type="EMBL" id="MPC28028.1"/>
    </source>
</evidence>